<dbReference type="SUPFAM" id="SSF55874">
    <property type="entry name" value="ATPase domain of HSP90 chaperone/DNA topoisomerase II/histidine kinase"/>
    <property type="match status" value="1"/>
</dbReference>
<dbReference type="SMART" id="SM00387">
    <property type="entry name" value="HATPase_c"/>
    <property type="match status" value="1"/>
</dbReference>
<dbReference type="Pfam" id="PF04024">
    <property type="entry name" value="PspC"/>
    <property type="match status" value="1"/>
</dbReference>
<dbReference type="EMBL" id="BAABJP010000007">
    <property type="protein sequence ID" value="GAA5152008.1"/>
    <property type="molecule type" value="Genomic_DNA"/>
</dbReference>
<dbReference type="InterPro" id="IPR007168">
    <property type="entry name" value="Phageshock_PspC_N"/>
</dbReference>
<keyword evidence="4" id="KW-1133">Transmembrane helix</keyword>
<feature type="transmembrane region" description="Helical" evidence="4">
    <location>
        <begin position="81"/>
        <end position="98"/>
    </location>
</feature>
<keyword evidence="6" id="KW-0547">Nucleotide-binding</keyword>
<sequence length="412" mass="44175">MPLRELREPLRRHRSGRMLAGVAAGIADHLGVRVLWVRTGFTVLAGLSGAGVLAYGLAWMFIPQEDVSREREVSARERTQALGLAALALGVAIAASAADNVLVGWVAGPLGVAAVGVALVWREADESRRRRWAAAGRNNLLGGGRMAALRAAIGALFVAGGLTAFLISQLNLNQLQFALLAVLATLVGVAVLTVPFWVRLSLELGEERRERIRTAERAEIAAHLHDSVLQTLALIQRQAEQPREVRRLARGQERELRTWLYGPTGYGRADGSPAEAGTLSEAIASAAAEVEDTYAVAVRPVVVGDCELDDKLAALLQATREAMVNAAKHAQVGEVSLYVEVEPDSVHVFVRDRGIGFDPSDIPDDRHGLVDSVHGRMDRHGGNVSLRSAAGEGTEVHLEMPRARVRDTEGAS</sequence>
<dbReference type="InterPro" id="IPR003594">
    <property type="entry name" value="HATPase_dom"/>
</dbReference>
<keyword evidence="6" id="KW-0067">ATP-binding</keyword>
<keyword evidence="1" id="KW-0808">Transferase</keyword>
<keyword evidence="4" id="KW-0812">Transmembrane</keyword>
<accession>A0ABP9PTM3</accession>
<keyword evidence="7" id="KW-1185">Reference proteome</keyword>
<evidence type="ECO:0000256" key="3">
    <source>
        <dbReference type="ARBA" id="ARBA00023012"/>
    </source>
</evidence>
<comment type="caution">
    <text evidence="6">The sequence shown here is derived from an EMBL/GenBank/DDBJ whole genome shotgun (WGS) entry which is preliminary data.</text>
</comment>
<evidence type="ECO:0000313" key="7">
    <source>
        <dbReference type="Proteomes" id="UP001428817"/>
    </source>
</evidence>
<reference evidence="7" key="1">
    <citation type="journal article" date="2019" name="Int. J. Syst. Evol. Microbiol.">
        <title>The Global Catalogue of Microorganisms (GCM) 10K type strain sequencing project: providing services to taxonomists for standard genome sequencing and annotation.</title>
        <authorList>
            <consortium name="The Broad Institute Genomics Platform"/>
            <consortium name="The Broad Institute Genome Sequencing Center for Infectious Disease"/>
            <person name="Wu L."/>
            <person name="Ma J."/>
        </authorList>
    </citation>
    <scope>NUCLEOTIDE SEQUENCE [LARGE SCALE GENOMIC DNA]</scope>
    <source>
        <strain evidence="7">JCM 18303</strain>
    </source>
</reference>
<feature type="transmembrane region" description="Helical" evidence="4">
    <location>
        <begin position="104"/>
        <end position="121"/>
    </location>
</feature>
<gene>
    <name evidence="6" type="ORF">GCM10023321_20020</name>
</gene>
<dbReference type="PANTHER" id="PTHR24421">
    <property type="entry name" value="NITRATE/NITRITE SENSOR PROTEIN NARX-RELATED"/>
    <property type="match status" value="1"/>
</dbReference>
<dbReference type="Pfam" id="PF02518">
    <property type="entry name" value="HATPase_c"/>
    <property type="match status" value="1"/>
</dbReference>
<evidence type="ECO:0000256" key="4">
    <source>
        <dbReference type="SAM" id="Phobius"/>
    </source>
</evidence>
<keyword evidence="3" id="KW-0902">Two-component regulatory system</keyword>
<organism evidence="6 7">
    <name type="scientific">Pseudonocardia eucalypti</name>
    <dbReference type="NCBI Taxonomy" id="648755"/>
    <lineage>
        <taxon>Bacteria</taxon>
        <taxon>Bacillati</taxon>
        <taxon>Actinomycetota</taxon>
        <taxon>Actinomycetes</taxon>
        <taxon>Pseudonocardiales</taxon>
        <taxon>Pseudonocardiaceae</taxon>
        <taxon>Pseudonocardia</taxon>
    </lineage>
</organism>
<dbReference type="InterPro" id="IPR036890">
    <property type="entry name" value="HATPase_C_sf"/>
</dbReference>
<evidence type="ECO:0000259" key="5">
    <source>
        <dbReference type="SMART" id="SM00387"/>
    </source>
</evidence>
<evidence type="ECO:0000313" key="6">
    <source>
        <dbReference type="EMBL" id="GAA5152008.1"/>
    </source>
</evidence>
<dbReference type="Proteomes" id="UP001428817">
    <property type="component" value="Unassembled WGS sequence"/>
</dbReference>
<protein>
    <submittedName>
        <fullName evidence="6">ATP-binding protein</fullName>
    </submittedName>
</protein>
<dbReference type="Gene3D" id="3.30.565.10">
    <property type="entry name" value="Histidine kinase-like ATPase, C-terminal domain"/>
    <property type="match status" value="1"/>
</dbReference>
<feature type="transmembrane region" description="Helical" evidence="4">
    <location>
        <begin position="147"/>
        <end position="167"/>
    </location>
</feature>
<keyword evidence="4" id="KW-0472">Membrane</keyword>
<keyword evidence="2" id="KW-0418">Kinase</keyword>
<dbReference type="GO" id="GO:0005524">
    <property type="term" value="F:ATP binding"/>
    <property type="evidence" value="ECO:0007669"/>
    <property type="project" value="UniProtKB-KW"/>
</dbReference>
<dbReference type="InterPro" id="IPR050482">
    <property type="entry name" value="Sensor_HK_TwoCompSys"/>
</dbReference>
<evidence type="ECO:0000256" key="2">
    <source>
        <dbReference type="ARBA" id="ARBA00022777"/>
    </source>
</evidence>
<feature type="transmembrane region" description="Helical" evidence="4">
    <location>
        <begin position="179"/>
        <end position="202"/>
    </location>
</feature>
<name>A0ABP9PTM3_9PSEU</name>
<dbReference type="CDD" id="cd16917">
    <property type="entry name" value="HATPase_UhpB-NarQ-NarX-like"/>
    <property type="match status" value="1"/>
</dbReference>
<feature type="domain" description="Histidine kinase/HSP90-like ATPase" evidence="5">
    <location>
        <begin position="310"/>
        <end position="404"/>
    </location>
</feature>
<feature type="transmembrane region" description="Helical" evidence="4">
    <location>
        <begin position="42"/>
        <end position="61"/>
    </location>
</feature>
<proteinExistence type="predicted"/>
<evidence type="ECO:0000256" key="1">
    <source>
        <dbReference type="ARBA" id="ARBA00022679"/>
    </source>
</evidence>
<dbReference type="PANTHER" id="PTHR24421:SF61">
    <property type="entry name" value="OXYGEN SENSOR HISTIDINE KINASE NREB"/>
    <property type="match status" value="1"/>
</dbReference>